<dbReference type="OrthoDB" id="272985at2759"/>
<protein>
    <submittedName>
        <fullName evidence="1">Uncharacterized protein</fullName>
    </submittedName>
</protein>
<dbReference type="EMBL" id="CAHIKZ030001037">
    <property type="protein sequence ID" value="CAE1250265.1"/>
    <property type="molecule type" value="Genomic_DNA"/>
</dbReference>
<dbReference type="Proteomes" id="UP000597762">
    <property type="component" value="Unassembled WGS sequence"/>
</dbReference>
<accession>A0A812C205</accession>
<organism evidence="1 2">
    <name type="scientific">Acanthosepion pharaonis</name>
    <name type="common">Pharaoh cuttlefish</name>
    <name type="synonym">Sepia pharaonis</name>
    <dbReference type="NCBI Taxonomy" id="158019"/>
    <lineage>
        <taxon>Eukaryota</taxon>
        <taxon>Metazoa</taxon>
        <taxon>Spiralia</taxon>
        <taxon>Lophotrochozoa</taxon>
        <taxon>Mollusca</taxon>
        <taxon>Cephalopoda</taxon>
        <taxon>Coleoidea</taxon>
        <taxon>Decapodiformes</taxon>
        <taxon>Sepiida</taxon>
        <taxon>Sepiina</taxon>
        <taxon>Sepiidae</taxon>
        <taxon>Acanthosepion</taxon>
    </lineage>
</organism>
<keyword evidence="2" id="KW-1185">Reference proteome</keyword>
<sequence length="258" mass="29286">MIHGPSGSFYNYASCRNSDGKCTRKCPREFVSETITGSDGHPLYQRRSLAEGGFTAAAGRFRRRNPGLPCRAHIFSLPIHKPFPEIVQLAAHLQNEELRYFSVNTTVDVAETSNDTTLKAFFKLCQQNEFTRTLLYYDVPSFYVLTIKNTWARRNRWANVEGYPRVKKDATLGMVFTVPPSRQECFYLRLLLHETLPVVRKGTRADAIRACLKSSHLCPTVRPFPLTTMRAHLTDDVGSAEFSNVCNQSLNAKKGRIF</sequence>
<name>A0A812C205_ACAPH</name>
<reference evidence="1" key="1">
    <citation type="submission" date="2021-01" db="EMBL/GenBank/DDBJ databases">
        <authorList>
            <person name="Li R."/>
            <person name="Bekaert M."/>
        </authorList>
    </citation>
    <scope>NUCLEOTIDE SEQUENCE</scope>
    <source>
        <strain evidence="1">Farmed</strain>
    </source>
</reference>
<evidence type="ECO:0000313" key="2">
    <source>
        <dbReference type="Proteomes" id="UP000597762"/>
    </source>
</evidence>
<comment type="caution">
    <text evidence="1">The sequence shown here is derived from an EMBL/GenBank/DDBJ whole genome shotgun (WGS) entry which is preliminary data.</text>
</comment>
<gene>
    <name evidence="1" type="ORF">SPHA_27023</name>
</gene>
<proteinExistence type="predicted"/>
<evidence type="ECO:0000313" key="1">
    <source>
        <dbReference type="EMBL" id="CAE1250265.1"/>
    </source>
</evidence>
<dbReference type="AlphaFoldDB" id="A0A812C205"/>